<dbReference type="AlphaFoldDB" id="A0A6N8HA50"/>
<protein>
    <submittedName>
        <fullName evidence="1">Uncharacterized protein</fullName>
    </submittedName>
</protein>
<dbReference type="RefSeq" id="WP_157481437.1">
    <property type="nucleotide sequence ID" value="NZ_WOWP01000008.1"/>
</dbReference>
<organism evidence="1 2">
    <name type="scientific">Flavobacterium rakeshii</name>
    <dbReference type="NCBI Taxonomy" id="1038845"/>
    <lineage>
        <taxon>Bacteria</taxon>
        <taxon>Pseudomonadati</taxon>
        <taxon>Bacteroidota</taxon>
        <taxon>Flavobacteriia</taxon>
        <taxon>Flavobacteriales</taxon>
        <taxon>Flavobacteriaceae</taxon>
        <taxon>Flavobacterium</taxon>
    </lineage>
</organism>
<reference evidence="1 2" key="1">
    <citation type="submission" date="2019-12" db="EMBL/GenBank/DDBJ databases">
        <authorList>
            <person name="Sun J.-Q."/>
        </authorList>
    </citation>
    <scope>NUCLEOTIDE SEQUENCE [LARGE SCALE GENOMIC DNA]</scope>
    <source>
        <strain evidence="1 2">JCM 17928</strain>
    </source>
</reference>
<evidence type="ECO:0000313" key="1">
    <source>
        <dbReference type="EMBL" id="MUV02445.1"/>
    </source>
</evidence>
<proteinExistence type="predicted"/>
<accession>A0A6N8HA50</accession>
<comment type="caution">
    <text evidence="1">The sequence shown here is derived from an EMBL/GenBank/DDBJ whole genome shotgun (WGS) entry which is preliminary data.</text>
</comment>
<evidence type="ECO:0000313" key="2">
    <source>
        <dbReference type="Proteomes" id="UP000433945"/>
    </source>
</evidence>
<gene>
    <name evidence="1" type="ORF">GN157_01880</name>
</gene>
<dbReference type="Proteomes" id="UP000433945">
    <property type="component" value="Unassembled WGS sequence"/>
</dbReference>
<keyword evidence="2" id="KW-1185">Reference proteome</keyword>
<dbReference type="EMBL" id="WOWP01000008">
    <property type="protein sequence ID" value="MUV02445.1"/>
    <property type="molecule type" value="Genomic_DNA"/>
</dbReference>
<sequence>MKFEKYLIILLTFLLFSFQSDKNSSDVIAKWVWVKFTADMNMEFIKSEKLDENRWGFELKENGNAVYMYKDPSSSACGSPLFLPNFIPTEAKWYWEKDSVICFKYTYNETLENTCYKIINKQDDQMTLLEIE</sequence>
<name>A0A6N8HA50_9FLAO</name>